<gene>
    <name evidence="1" type="ORF">LVY65_05055</name>
</gene>
<evidence type="ECO:0000313" key="1">
    <source>
        <dbReference type="EMBL" id="MCF2514434.1"/>
    </source>
</evidence>
<dbReference type="Proteomes" id="UP001139410">
    <property type="component" value="Unassembled WGS sequence"/>
</dbReference>
<evidence type="ECO:0000313" key="2">
    <source>
        <dbReference type="Proteomes" id="UP001139410"/>
    </source>
</evidence>
<accession>A0A9X1TVQ6</accession>
<dbReference type="EMBL" id="JAKFGM010000001">
    <property type="protein sequence ID" value="MCF2514434.1"/>
    <property type="molecule type" value="Genomic_DNA"/>
</dbReference>
<proteinExistence type="predicted"/>
<dbReference type="AlphaFoldDB" id="A0A9X1TVQ6"/>
<dbReference type="RefSeq" id="WP_235066897.1">
    <property type="nucleotide sequence ID" value="NZ_JAKFGM010000001.1"/>
</dbReference>
<comment type="caution">
    <text evidence="1">The sequence shown here is derived from an EMBL/GenBank/DDBJ whole genome shotgun (WGS) entry which is preliminary data.</text>
</comment>
<reference evidence="1" key="1">
    <citation type="submission" date="2022-01" db="EMBL/GenBank/DDBJ databases">
        <authorList>
            <person name="Jo J.-H."/>
            <person name="Im W.-T."/>
        </authorList>
    </citation>
    <scope>NUCLEOTIDE SEQUENCE</scope>
    <source>
        <strain evidence="1">G124</strain>
    </source>
</reference>
<name>A0A9X1TVQ6_9SPHN</name>
<protein>
    <submittedName>
        <fullName evidence="1">Uncharacterized protein</fullName>
    </submittedName>
</protein>
<organism evidence="1 2">
    <name type="scientific">Sphingomonas cremea</name>
    <dbReference type="NCBI Taxonomy" id="2904799"/>
    <lineage>
        <taxon>Bacteria</taxon>
        <taxon>Pseudomonadati</taxon>
        <taxon>Pseudomonadota</taxon>
        <taxon>Alphaproteobacteria</taxon>
        <taxon>Sphingomonadales</taxon>
        <taxon>Sphingomonadaceae</taxon>
        <taxon>Sphingomonas</taxon>
    </lineage>
</organism>
<keyword evidence="2" id="KW-1185">Reference proteome</keyword>
<sequence>MSHYLEFDPRHETVTFLAAHFATQPGLKEMADAVGCHTRILARIAAERLYATGTRTTYIGDGIRLTHRVENPVGPVDDDPPPGGRIAA</sequence>